<sequence length="50" mass="6153">MPLPHFLTFQSHKTWIRVTMIKDKVHYCRCDIAWFVVKWESRQNYAQVLT</sequence>
<dbReference type="EMBL" id="GBXM01016693">
    <property type="protein sequence ID" value="JAH91884.1"/>
    <property type="molecule type" value="Transcribed_RNA"/>
</dbReference>
<accession>A0A0E9WNA8</accession>
<organism evidence="1">
    <name type="scientific">Anguilla anguilla</name>
    <name type="common">European freshwater eel</name>
    <name type="synonym">Muraena anguilla</name>
    <dbReference type="NCBI Taxonomy" id="7936"/>
    <lineage>
        <taxon>Eukaryota</taxon>
        <taxon>Metazoa</taxon>
        <taxon>Chordata</taxon>
        <taxon>Craniata</taxon>
        <taxon>Vertebrata</taxon>
        <taxon>Euteleostomi</taxon>
        <taxon>Actinopterygii</taxon>
        <taxon>Neopterygii</taxon>
        <taxon>Teleostei</taxon>
        <taxon>Anguilliformes</taxon>
        <taxon>Anguillidae</taxon>
        <taxon>Anguilla</taxon>
    </lineage>
</organism>
<proteinExistence type="predicted"/>
<protein>
    <submittedName>
        <fullName evidence="1">Uncharacterized protein</fullName>
    </submittedName>
</protein>
<reference evidence="1" key="1">
    <citation type="submission" date="2014-11" db="EMBL/GenBank/DDBJ databases">
        <authorList>
            <person name="Amaro Gonzalez C."/>
        </authorList>
    </citation>
    <scope>NUCLEOTIDE SEQUENCE</scope>
</reference>
<evidence type="ECO:0000313" key="1">
    <source>
        <dbReference type="EMBL" id="JAH91884.1"/>
    </source>
</evidence>
<dbReference type="AlphaFoldDB" id="A0A0E9WNA8"/>
<reference evidence="1" key="2">
    <citation type="journal article" date="2015" name="Fish Shellfish Immunol.">
        <title>Early steps in the European eel (Anguilla anguilla)-Vibrio vulnificus interaction in the gills: Role of the RtxA13 toxin.</title>
        <authorList>
            <person name="Callol A."/>
            <person name="Pajuelo D."/>
            <person name="Ebbesson L."/>
            <person name="Teles M."/>
            <person name="MacKenzie S."/>
            <person name="Amaro C."/>
        </authorList>
    </citation>
    <scope>NUCLEOTIDE SEQUENCE</scope>
</reference>
<name>A0A0E9WNA8_ANGAN</name>